<comment type="caution">
    <text evidence="2">The sequence shown here is derived from an EMBL/GenBank/DDBJ whole genome shotgun (WGS) entry which is preliminary data.</text>
</comment>
<feature type="domain" description="HTH cro/C1-type" evidence="1">
    <location>
        <begin position="10"/>
        <end position="62"/>
    </location>
</feature>
<gene>
    <name evidence="2" type="ORF">C7440_1888</name>
</gene>
<dbReference type="Pfam" id="PF01381">
    <property type="entry name" value="HTH_3"/>
    <property type="match status" value="1"/>
</dbReference>
<evidence type="ECO:0000259" key="1">
    <source>
        <dbReference type="PROSITE" id="PS50943"/>
    </source>
</evidence>
<protein>
    <submittedName>
        <fullName evidence="2">Helix-turn-helix protein</fullName>
    </submittedName>
</protein>
<dbReference type="EMBL" id="QEKO01000002">
    <property type="protein sequence ID" value="PVY62395.1"/>
    <property type="molecule type" value="Genomic_DNA"/>
</dbReference>
<evidence type="ECO:0000313" key="2">
    <source>
        <dbReference type="EMBL" id="PVY62395.1"/>
    </source>
</evidence>
<organism evidence="2 3">
    <name type="scientific">Pusillimonas noertemannii</name>
    <dbReference type="NCBI Taxonomy" id="305977"/>
    <lineage>
        <taxon>Bacteria</taxon>
        <taxon>Pseudomonadati</taxon>
        <taxon>Pseudomonadota</taxon>
        <taxon>Betaproteobacteria</taxon>
        <taxon>Burkholderiales</taxon>
        <taxon>Alcaligenaceae</taxon>
        <taxon>Pusillimonas</taxon>
    </lineage>
</organism>
<dbReference type="OrthoDB" id="8686638at2"/>
<dbReference type="InterPro" id="IPR001387">
    <property type="entry name" value="Cro/C1-type_HTH"/>
</dbReference>
<dbReference type="RefSeq" id="WP_017522987.1">
    <property type="nucleotide sequence ID" value="NZ_JACCEX010000002.1"/>
</dbReference>
<name>A0A2U1CN03_9BURK</name>
<reference evidence="2 3" key="1">
    <citation type="submission" date="2018-04" db="EMBL/GenBank/DDBJ databases">
        <title>Genomic Encyclopedia of Type Strains, Phase IV (KMG-IV): sequencing the most valuable type-strain genomes for metagenomic binning, comparative biology and taxonomic classification.</title>
        <authorList>
            <person name="Goeker M."/>
        </authorList>
    </citation>
    <scope>NUCLEOTIDE SEQUENCE [LARGE SCALE GENOMIC DNA]</scope>
    <source>
        <strain evidence="2 3">DSM 10065</strain>
    </source>
</reference>
<accession>A0A2U1CN03</accession>
<dbReference type="SUPFAM" id="SSF47413">
    <property type="entry name" value="lambda repressor-like DNA-binding domains"/>
    <property type="match status" value="1"/>
</dbReference>
<keyword evidence="3" id="KW-1185">Reference proteome</keyword>
<dbReference type="SMART" id="SM00530">
    <property type="entry name" value="HTH_XRE"/>
    <property type="match status" value="1"/>
</dbReference>
<sequence>MVQLLTEYAQARQDQKLSQAAVAERAGLSRMAVQKMESGASDPRLSTLIVLARALGMELMLVPSALRQDLEAFARSGGRTLGQPAGVDAPASIIDDLLSTSAKR</sequence>
<dbReference type="CDD" id="cd00093">
    <property type="entry name" value="HTH_XRE"/>
    <property type="match status" value="1"/>
</dbReference>
<dbReference type="GO" id="GO:0003677">
    <property type="term" value="F:DNA binding"/>
    <property type="evidence" value="ECO:0007669"/>
    <property type="project" value="InterPro"/>
</dbReference>
<dbReference type="AlphaFoldDB" id="A0A2U1CN03"/>
<dbReference type="PROSITE" id="PS50943">
    <property type="entry name" value="HTH_CROC1"/>
    <property type="match status" value="1"/>
</dbReference>
<dbReference type="STRING" id="1231391.GCA_000308195_00610"/>
<dbReference type="Proteomes" id="UP000246145">
    <property type="component" value="Unassembled WGS sequence"/>
</dbReference>
<dbReference type="Gene3D" id="1.10.260.40">
    <property type="entry name" value="lambda repressor-like DNA-binding domains"/>
    <property type="match status" value="1"/>
</dbReference>
<proteinExistence type="predicted"/>
<dbReference type="InterPro" id="IPR010982">
    <property type="entry name" value="Lambda_DNA-bd_dom_sf"/>
</dbReference>
<evidence type="ECO:0000313" key="3">
    <source>
        <dbReference type="Proteomes" id="UP000246145"/>
    </source>
</evidence>